<organism evidence="3 4">
    <name type="scientific">Aldrovandia affinis</name>
    <dbReference type="NCBI Taxonomy" id="143900"/>
    <lineage>
        <taxon>Eukaryota</taxon>
        <taxon>Metazoa</taxon>
        <taxon>Chordata</taxon>
        <taxon>Craniata</taxon>
        <taxon>Vertebrata</taxon>
        <taxon>Euteleostomi</taxon>
        <taxon>Actinopterygii</taxon>
        <taxon>Neopterygii</taxon>
        <taxon>Teleostei</taxon>
        <taxon>Notacanthiformes</taxon>
        <taxon>Halosauridae</taxon>
        <taxon>Aldrovandia</taxon>
    </lineage>
</organism>
<name>A0AAD7SVZ6_9TELE</name>
<dbReference type="EMBL" id="JAINUG010000029">
    <property type="protein sequence ID" value="KAJ8409720.1"/>
    <property type="molecule type" value="Genomic_DNA"/>
</dbReference>
<evidence type="ECO:0000313" key="3">
    <source>
        <dbReference type="EMBL" id="KAJ8409720.1"/>
    </source>
</evidence>
<feature type="region of interest" description="Disordered" evidence="1">
    <location>
        <begin position="43"/>
        <end position="73"/>
    </location>
</feature>
<sequence>MYVGRRGHRNAPGRWVCCLWRMLSATLRGGMGTMSRGDRTALAHSGVSPDTARARPGPLHTLPLTSPEGVSTGDETEVVVTVYRGKRSRTTDLAALSVCRSDGLRPHESAVCVGRPPPPDARPAARHTCIPHSEETATASLRAIRSAQPPPRA</sequence>
<protein>
    <submittedName>
        <fullName evidence="3">Uncharacterized protein</fullName>
    </submittedName>
</protein>
<accession>A0AAD7SVZ6</accession>
<dbReference type="AlphaFoldDB" id="A0AAD7SVZ6"/>
<reference evidence="3" key="1">
    <citation type="journal article" date="2023" name="Science">
        <title>Genome structures resolve the early diversification of teleost fishes.</title>
        <authorList>
            <person name="Parey E."/>
            <person name="Louis A."/>
            <person name="Montfort J."/>
            <person name="Bouchez O."/>
            <person name="Roques C."/>
            <person name="Iampietro C."/>
            <person name="Lluch J."/>
            <person name="Castinel A."/>
            <person name="Donnadieu C."/>
            <person name="Desvignes T."/>
            <person name="Floi Bucao C."/>
            <person name="Jouanno E."/>
            <person name="Wen M."/>
            <person name="Mejri S."/>
            <person name="Dirks R."/>
            <person name="Jansen H."/>
            <person name="Henkel C."/>
            <person name="Chen W.J."/>
            <person name="Zahm M."/>
            <person name="Cabau C."/>
            <person name="Klopp C."/>
            <person name="Thompson A.W."/>
            <person name="Robinson-Rechavi M."/>
            <person name="Braasch I."/>
            <person name="Lecointre G."/>
            <person name="Bobe J."/>
            <person name="Postlethwait J.H."/>
            <person name="Berthelot C."/>
            <person name="Roest Crollius H."/>
            <person name="Guiguen Y."/>
        </authorList>
    </citation>
    <scope>NUCLEOTIDE SEQUENCE</scope>
    <source>
        <strain evidence="3">NC1722</strain>
    </source>
</reference>
<keyword evidence="2" id="KW-0732">Signal</keyword>
<evidence type="ECO:0000256" key="2">
    <source>
        <dbReference type="SAM" id="SignalP"/>
    </source>
</evidence>
<comment type="caution">
    <text evidence="3">The sequence shown here is derived from an EMBL/GenBank/DDBJ whole genome shotgun (WGS) entry which is preliminary data.</text>
</comment>
<feature type="chain" id="PRO_5042001897" evidence="2">
    <location>
        <begin position="33"/>
        <end position="153"/>
    </location>
</feature>
<proteinExistence type="predicted"/>
<evidence type="ECO:0000313" key="4">
    <source>
        <dbReference type="Proteomes" id="UP001221898"/>
    </source>
</evidence>
<evidence type="ECO:0000256" key="1">
    <source>
        <dbReference type="SAM" id="MobiDB-lite"/>
    </source>
</evidence>
<keyword evidence="4" id="KW-1185">Reference proteome</keyword>
<gene>
    <name evidence="3" type="ORF">AAFF_G00217790</name>
</gene>
<dbReference type="Proteomes" id="UP001221898">
    <property type="component" value="Unassembled WGS sequence"/>
</dbReference>
<feature type="signal peptide" evidence="2">
    <location>
        <begin position="1"/>
        <end position="32"/>
    </location>
</feature>